<name>A0A251YVV6_9MICO</name>
<dbReference type="EMBL" id="MDJY01000010">
    <property type="protein sequence ID" value="OUE28386.1"/>
    <property type="molecule type" value="Genomic_DNA"/>
</dbReference>
<evidence type="ECO:0000313" key="3">
    <source>
        <dbReference type="Proteomes" id="UP000195011"/>
    </source>
</evidence>
<comment type="caution">
    <text evidence="2">The sequence shown here is derived from an EMBL/GenBank/DDBJ whole genome shotgun (WGS) entry which is preliminary data.</text>
</comment>
<protein>
    <recommendedName>
        <fullName evidence="1">DUF7882 domain-containing protein</fullName>
    </recommendedName>
</protein>
<sequence length="123" mass="13773">MHAGTRSLRNTEREPHMGHLVYDSRTRTEMDDRALAHLQIVILNKLRRKEAFAFSWKNPASEGDGRRTVWIAPEIPLEFVYLGGRAPSINMAWVEAMMLAANTSAGLHLVREPAPTPDHASAS</sequence>
<dbReference type="InterPro" id="IPR057204">
    <property type="entry name" value="DUF7882"/>
</dbReference>
<dbReference type="AlphaFoldDB" id="A0A251YVV6"/>
<accession>A0A251YVV6</accession>
<feature type="domain" description="DUF7882" evidence="1">
    <location>
        <begin position="17"/>
        <end position="112"/>
    </location>
</feature>
<evidence type="ECO:0000259" key="1">
    <source>
        <dbReference type="Pfam" id="PF25355"/>
    </source>
</evidence>
<dbReference type="RefSeq" id="WP_346962676.1">
    <property type="nucleotide sequence ID" value="NZ_MDJY01000010.1"/>
</dbReference>
<reference evidence="2 3" key="1">
    <citation type="submission" date="2016-08" db="EMBL/GenBank/DDBJ databases">
        <title>Genome sequence of Clavibacter michiganensis spp strain CFBP8017.</title>
        <authorList>
            <person name="Thapa S.P."/>
            <person name="Coaker G."/>
            <person name="Jacques M.-A."/>
        </authorList>
    </citation>
    <scope>NUCLEOTIDE SEQUENCE [LARGE SCALE GENOMIC DNA]</scope>
    <source>
        <strain evidence="2">CFBP8017</strain>
    </source>
</reference>
<dbReference type="Pfam" id="PF25355">
    <property type="entry name" value="DUF7882"/>
    <property type="match status" value="1"/>
</dbReference>
<proteinExistence type="predicted"/>
<organism evidence="2 3">
    <name type="scientific">Clavibacter michiganensis</name>
    <dbReference type="NCBI Taxonomy" id="28447"/>
    <lineage>
        <taxon>Bacteria</taxon>
        <taxon>Bacillati</taxon>
        <taxon>Actinomycetota</taxon>
        <taxon>Actinomycetes</taxon>
        <taxon>Micrococcales</taxon>
        <taxon>Microbacteriaceae</taxon>
        <taxon>Clavibacter</taxon>
    </lineage>
</organism>
<evidence type="ECO:0000313" key="2">
    <source>
        <dbReference type="EMBL" id="OUE28386.1"/>
    </source>
</evidence>
<dbReference type="Proteomes" id="UP000195011">
    <property type="component" value="Unassembled WGS sequence"/>
</dbReference>
<gene>
    <name evidence="2" type="ORF">BFL36_01455</name>
</gene>